<feature type="domain" description="N-acetylmuramoyl-L-alanine amidase" evidence="2">
    <location>
        <begin position="2"/>
        <end position="125"/>
    </location>
</feature>
<dbReference type="CDD" id="cd06583">
    <property type="entry name" value="PGRP"/>
    <property type="match status" value="1"/>
</dbReference>
<dbReference type="GO" id="GO:0008270">
    <property type="term" value="F:zinc ion binding"/>
    <property type="evidence" value="ECO:0007669"/>
    <property type="project" value="InterPro"/>
</dbReference>
<dbReference type="Proteomes" id="UP000030134">
    <property type="component" value="Unassembled WGS sequence"/>
</dbReference>
<gene>
    <name evidence="4" type="ORF">HQ36_05355</name>
</gene>
<dbReference type="InterPro" id="IPR002502">
    <property type="entry name" value="Amidase_domain"/>
</dbReference>
<accession>A0A0A2G330</accession>
<feature type="domain" description="Peptidoglycan recognition protein family" evidence="3">
    <location>
        <begin position="1"/>
        <end position="119"/>
    </location>
</feature>
<dbReference type="InterPro" id="IPR006619">
    <property type="entry name" value="PGRP_domain_met/bac"/>
</dbReference>
<dbReference type="GO" id="GO:0008745">
    <property type="term" value="F:N-acetylmuramoyl-L-alanine amidase activity"/>
    <property type="evidence" value="ECO:0007669"/>
    <property type="project" value="InterPro"/>
</dbReference>
<dbReference type="InterPro" id="IPR036505">
    <property type="entry name" value="Amidase/PGRP_sf"/>
</dbReference>
<reference evidence="4 5" key="1">
    <citation type="submission" date="2014-08" db="EMBL/GenBank/DDBJ databases">
        <title>Porphyromonas gingivicanis strain:COT-022_OH1391 Genome sequencing.</title>
        <authorList>
            <person name="Wallis C."/>
            <person name="Deusch O."/>
            <person name="O'Flynn C."/>
            <person name="Davis I."/>
            <person name="Jospin G."/>
            <person name="Darling A.E."/>
            <person name="Coil D.A."/>
            <person name="Alexiev A."/>
            <person name="Horsfall A."/>
            <person name="Kirkwood N."/>
            <person name="Harris S."/>
            <person name="Eisen J.A."/>
        </authorList>
    </citation>
    <scope>NUCLEOTIDE SEQUENCE [LARGE SCALE GENOMIC DNA]</scope>
    <source>
        <strain evidence="5">COT-022 OH1391</strain>
    </source>
</reference>
<dbReference type="EMBL" id="JQZW01000009">
    <property type="protein sequence ID" value="KGN97703.1"/>
    <property type="molecule type" value="Genomic_DNA"/>
</dbReference>
<dbReference type="Gene3D" id="3.40.80.10">
    <property type="entry name" value="Peptidoglycan recognition protein-like"/>
    <property type="match status" value="1"/>
</dbReference>
<comment type="similarity">
    <text evidence="1">Belongs to the N-acetylmuramoyl-L-alanine amidase 2 family.</text>
</comment>
<dbReference type="Pfam" id="PF01510">
    <property type="entry name" value="Amidase_2"/>
    <property type="match status" value="1"/>
</dbReference>
<dbReference type="AlphaFoldDB" id="A0A0A2G330"/>
<keyword evidence="5" id="KW-1185">Reference proteome</keyword>
<dbReference type="OrthoDB" id="1037861at2"/>
<protein>
    <recommendedName>
        <fullName evidence="6">N-acetylmuramoyl-L-alanine amidase</fullName>
    </recommendedName>
</protein>
<dbReference type="PANTHER" id="PTHR11022:SF41">
    <property type="entry name" value="PEPTIDOGLYCAN-RECOGNITION PROTEIN LC-RELATED"/>
    <property type="match status" value="1"/>
</dbReference>
<dbReference type="GO" id="GO:0009253">
    <property type="term" value="P:peptidoglycan catabolic process"/>
    <property type="evidence" value="ECO:0007669"/>
    <property type="project" value="InterPro"/>
</dbReference>
<dbReference type="PANTHER" id="PTHR11022">
    <property type="entry name" value="PEPTIDOGLYCAN RECOGNITION PROTEIN"/>
    <property type="match status" value="1"/>
</dbReference>
<dbReference type="SUPFAM" id="SSF55846">
    <property type="entry name" value="N-acetylmuramoyl-L-alanine amidase-like"/>
    <property type="match status" value="1"/>
</dbReference>
<name>A0A0A2G330_9PORP</name>
<organism evidence="4 5">
    <name type="scientific">Porphyromonas gingivicanis</name>
    <dbReference type="NCBI Taxonomy" id="266762"/>
    <lineage>
        <taxon>Bacteria</taxon>
        <taxon>Pseudomonadati</taxon>
        <taxon>Bacteroidota</taxon>
        <taxon>Bacteroidia</taxon>
        <taxon>Bacteroidales</taxon>
        <taxon>Porphyromonadaceae</taxon>
        <taxon>Porphyromonas</taxon>
    </lineage>
</organism>
<evidence type="ECO:0000259" key="3">
    <source>
        <dbReference type="SMART" id="SM00701"/>
    </source>
</evidence>
<evidence type="ECO:0008006" key="6">
    <source>
        <dbReference type="Google" id="ProtNLM"/>
    </source>
</evidence>
<evidence type="ECO:0000256" key="1">
    <source>
        <dbReference type="ARBA" id="ARBA00007553"/>
    </source>
</evidence>
<proteinExistence type="inferred from homology"/>
<sequence length="132" mass="14884">MRAIEKIIVHCSATPPEQDIGVAEIRSWHQERGWCDVGYHYVVRRDGSIEVGRAEELVGAHCRGYNRTSIGICYVGGVNSEGQPEDNRTPPQRVALRKLVESLMERYPRATLHGHRDFAPKACPSFDVLRSL</sequence>
<dbReference type="SMART" id="SM00644">
    <property type="entry name" value="Ami_2"/>
    <property type="match status" value="1"/>
</dbReference>
<dbReference type="eggNOG" id="COG3023">
    <property type="taxonomic scope" value="Bacteria"/>
</dbReference>
<dbReference type="SMART" id="SM00701">
    <property type="entry name" value="PGRP"/>
    <property type="match status" value="1"/>
</dbReference>
<evidence type="ECO:0000313" key="5">
    <source>
        <dbReference type="Proteomes" id="UP000030134"/>
    </source>
</evidence>
<evidence type="ECO:0000313" key="4">
    <source>
        <dbReference type="EMBL" id="KGN97703.1"/>
    </source>
</evidence>
<dbReference type="RefSeq" id="WP_036884194.1">
    <property type="nucleotide sequence ID" value="NZ_JQZW01000009.1"/>
</dbReference>
<comment type="caution">
    <text evidence="4">The sequence shown here is derived from an EMBL/GenBank/DDBJ whole genome shotgun (WGS) entry which is preliminary data.</text>
</comment>
<dbReference type="InterPro" id="IPR015510">
    <property type="entry name" value="PGRP"/>
</dbReference>
<evidence type="ECO:0000259" key="2">
    <source>
        <dbReference type="SMART" id="SM00644"/>
    </source>
</evidence>